<evidence type="ECO:0000256" key="1">
    <source>
        <dbReference type="ARBA" id="ARBA00004123"/>
    </source>
</evidence>
<feature type="domain" description="ADF-H" evidence="7">
    <location>
        <begin position="1"/>
        <end position="92"/>
    </location>
</feature>
<dbReference type="Pfam" id="PF02362">
    <property type="entry name" value="B3"/>
    <property type="match status" value="1"/>
</dbReference>
<reference evidence="9" key="1">
    <citation type="journal article" date="2017" name="Nat. Commun.">
        <title>The asparagus genome sheds light on the origin and evolution of a young Y chromosome.</title>
        <authorList>
            <person name="Harkess A."/>
            <person name="Zhou J."/>
            <person name="Xu C."/>
            <person name="Bowers J.E."/>
            <person name="Van der Hulst R."/>
            <person name="Ayyampalayam S."/>
            <person name="Mercati F."/>
            <person name="Riccardi P."/>
            <person name="McKain M.R."/>
            <person name="Kakrana A."/>
            <person name="Tang H."/>
            <person name="Ray J."/>
            <person name="Groenendijk J."/>
            <person name="Arikit S."/>
            <person name="Mathioni S.M."/>
            <person name="Nakano M."/>
            <person name="Shan H."/>
            <person name="Telgmann-Rauber A."/>
            <person name="Kanno A."/>
            <person name="Yue Z."/>
            <person name="Chen H."/>
            <person name="Li W."/>
            <person name="Chen Y."/>
            <person name="Xu X."/>
            <person name="Zhang Y."/>
            <person name="Luo S."/>
            <person name="Chen H."/>
            <person name="Gao J."/>
            <person name="Mao Z."/>
            <person name="Pires J.C."/>
            <person name="Luo M."/>
            <person name="Kudrna D."/>
            <person name="Wing R.A."/>
            <person name="Meyers B.C."/>
            <person name="Yi K."/>
            <person name="Kong H."/>
            <person name="Lavrijsen P."/>
            <person name="Sunseri F."/>
            <person name="Falavigna A."/>
            <person name="Ye Y."/>
            <person name="Leebens-Mack J.H."/>
            <person name="Chen G."/>
        </authorList>
    </citation>
    <scope>NUCLEOTIDE SEQUENCE [LARGE SCALE GENOMIC DNA]</scope>
    <source>
        <strain evidence="9">cv. DH0086</strain>
    </source>
</reference>
<gene>
    <name evidence="8" type="ORF">A4U43_C09F1350</name>
</gene>
<dbReference type="GO" id="GO:0003700">
    <property type="term" value="F:DNA-binding transcription factor activity"/>
    <property type="evidence" value="ECO:0007669"/>
    <property type="project" value="InterPro"/>
</dbReference>
<dbReference type="InterPro" id="IPR044800">
    <property type="entry name" value="LEC2-like"/>
</dbReference>
<dbReference type="EMBL" id="CM007389">
    <property type="protein sequence ID" value="ONK57521.1"/>
    <property type="molecule type" value="Genomic_DNA"/>
</dbReference>
<name>A0A5P1E4G0_ASPOF</name>
<feature type="region of interest" description="Disordered" evidence="6">
    <location>
        <begin position="40"/>
        <end position="68"/>
    </location>
</feature>
<evidence type="ECO:0000313" key="8">
    <source>
        <dbReference type="EMBL" id="ONK57521.1"/>
    </source>
</evidence>
<dbReference type="InterPro" id="IPR029006">
    <property type="entry name" value="ADF-H/Gelsolin-like_dom_sf"/>
</dbReference>
<proteinExistence type="predicted"/>
<dbReference type="Pfam" id="PF00241">
    <property type="entry name" value="Cofilin_ADF"/>
    <property type="match status" value="1"/>
</dbReference>
<dbReference type="PANTHER" id="PTHR31140">
    <property type="entry name" value="B3 DOMAIN-CONTAINING TRANSCRIPTION FACTOR ABI3"/>
    <property type="match status" value="1"/>
</dbReference>
<dbReference type="GO" id="GO:0003677">
    <property type="term" value="F:DNA binding"/>
    <property type="evidence" value="ECO:0007669"/>
    <property type="project" value="UniProtKB-KW"/>
</dbReference>
<evidence type="ECO:0000256" key="3">
    <source>
        <dbReference type="ARBA" id="ARBA00023125"/>
    </source>
</evidence>
<keyword evidence="5" id="KW-0539">Nucleus</keyword>
<evidence type="ECO:0000256" key="4">
    <source>
        <dbReference type="ARBA" id="ARBA00023163"/>
    </source>
</evidence>
<comment type="subcellular location">
    <subcellularLocation>
        <location evidence="1">Nucleus</location>
    </subcellularLocation>
</comment>
<dbReference type="Proteomes" id="UP000243459">
    <property type="component" value="Chromosome 9"/>
</dbReference>
<evidence type="ECO:0000256" key="2">
    <source>
        <dbReference type="ARBA" id="ARBA00023015"/>
    </source>
</evidence>
<dbReference type="Gene3D" id="3.40.20.10">
    <property type="entry name" value="Severin"/>
    <property type="match status" value="1"/>
</dbReference>
<accession>A0A5P1E4G0</accession>
<keyword evidence="3" id="KW-0238">DNA-binding</keyword>
<keyword evidence="2" id="KW-0805">Transcription regulation</keyword>
<dbReference type="Gene3D" id="2.40.330.10">
    <property type="entry name" value="DNA-binding pseudobarrel domain"/>
    <property type="match status" value="1"/>
</dbReference>
<dbReference type="GO" id="GO:0003779">
    <property type="term" value="F:actin binding"/>
    <property type="evidence" value="ECO:0007669"/>
    <property type="project" value="InterPro"/>
</dbReference>
<evidence type="ECO:0000256" key="6">
    <source>
        <dbReference type="SAM" id="MobiDB-lite"/>
    </source>
</evidence>
<evidence type="ECO:0000259" key="7">
    <source>
        <dbReference type="PROSITE" id="PS51263"/>
    </source>
</evidence>
<dbReference type="InterPro" id="IPR015300">
    <property type="entry name" value="DNA-bd_pseudobarrel_sf"/>
</dbReference>
<dbReference type="SUPFAM" id="SSF55753">
    <property type="entry name" value="Actin depolymerizing proteins"/>
    <property type="match status" value="1"/>
</dbReference>
<dbReference type="PROSITE" id="PS51263">
    <property type="entry name" value="ADF_H"/>
    <property type="match status" value="1"/>
</dbReference>
<dbReference type="Gramene" id="ONK57521">
    <property type="protein sequence ID" value="ONK57521"/>
    <property type="gene ID" value="A4U43_C09F1350"/>
</dbReference>
<dbReference type="AlphaFoldDB" id="A0A5P1E4G0"/>
<sequence length="135" mass="15475">MSYEDFTASLREKECRYAIYDFDFVTEENCQKSNIFFIASTDNSSNNNNDKAATQPDGRGGASMSREHLFNKTVTPSDVGKLNRLVIQKQHEERHLPALRDGGRESVLVSFEDTADGKVWRFRYSYWNSSQSSKT</sequence>
<dbReference type="GO" id="GO:0005634">
    <property type="term" value="C:nucleus"/>
    <property type="evidence" value="ECO:0007669"/>
    <property type="project" value="UniProtKB-SubCell"/>
</dbReference>
<keyword evidence="4" id="KW-0804">Transcription</keyword>
<organism evidence="8 9">
    <name type="scientific">Asparagus officinalis</name>
    <name type="common">Garden asparagus</name>
    <dbReference type="NCBI Taxonomy" id="4686"/>
    <lineage>
        <taxon>Eukaryota</taxon>
        <taxon>Viridiplantae</taxon>
        <taxon>Streptophyta</taxon>
        <taxon>Embryophyta</taxon>
        <taxon>Tracheophyta</taxon>
        <taxon>Spermatophyta</taxon>
        <taxon>Magnoliopsida</taxon>
        <taxon>Liliopsida</taxon>
        <taxon>Asparagales</taxon>
        <taxon>Asparagaceae</taxon>
        <taxon>Asparagoideae</taxon>
        <taxon>Asparagus</taxon>
    </lineage>
</organism>
<dbReference type="InterPro" id="IPR003340">
    <property type="entry name" value="B3_DNA-bd"/>
</dbReference>
<protein>
    <recommendedName>
        <fullName evidence="7">ADF-H domain-containing protein</fullName>
    </recommendedName>
</protein>
<evidence type="ECO:0000256" key="5">
    <source>
        <dbReference type="ARBA" id="ARBA00023242"/>
    </source>
</evidence>
<evidence type="ECO:0000313" key="9">
    <source>
        <dbReference type="Proteomes" id="UP000243459"/>
    </source>
</evidence>
<dbReference type="InterPro" id="IPR002108">
    <property type="entry name" value="ADF-H"/>
</dbReference>
<dbReference type="PANTHER" id="PTHR31140:SF139">
    <property type="entry name" value="B3 DOMAIN-CONTAINING PROTEIN OS02G0455900-RELATED"/>
    <property type="match status" value="1"/>
</dbReference>
<keyword evidence="9" id="KW-1185">Reference proteome</keyword>
<dbReference type="SUPFAM" id="SSF101936">
    <property type="entry name" value="DNA-binding pseudobarrel domain"/>
    <property type="match status" value="1"/>
</dbReference>
<dbReference type="CDD" id="cd10017">
    <property type="entry name" value="B3_DNA"/>
    <property type="match status" value="1"/>
</dbReference>